<feature type="repeat" description="TPR" evidence="3">
    <location>
        <begin position="106"/>
        <end position="138"/>
    </location>
</feature>
<feature type="signal peptide" evidence="4">
    <location>
        <begin position="1"/>
        <end position="27"/>
    </location>
</feature>
<dbReference type="Proteomes" id="UP001595840">
    <property type="component" value="Unassembled WGS sequence"/>
</dbReference>
<dbReference type="SUPFAM" id="SSF48452">
    <property type="entry name" value="TPR-like"/>
    <property type="match status" value="2"/>
</dbReference>
<proteinExistence type="predicted"/>
<reference evidence="6" key="1">
    <citation type="journal article" date="2019" name="Int. J. Syst. Evol. Microbiol.">
        <title>The Global Catalogue of Microorganisms (GCM) 10K type strain sequencing project: providing services to taxonomists for standard genome sequencing and annotation.</title>
        <authorList>
            <consortium name="The Broad Institute Genomics Platform"/>
            <consortium name="The Broad Institute Genome Sequencing Center for Infectious Disease"/>
            <person name="Wu L."/>
            <person name="Ma J."/>
        </authorList>
    </citation>
    <scope>NUCLEOTIDE SEQUENCE [LARGE SCALE GENOMIC DNA]</scope>
    <source>
        <strain evidence="6">CECT 8570</strain>
    </source>
</reference>
<keyword evidence="2 3" id="KW-0802">TPR repeat</keyword>
<dbReference type="PROSITE" id="PS50005">
    <property type="entry name" value="TPR"/>
    <property type="match status" value="1"/>
</dbReference>
<dbReference type="RefSeq" id="WP_290259802.1">
    <property type="nucleotide sequence ID" value="NZ_JAUFQG010000004.1"/>
</dbReference>
<keyword evidence="1" id="KW-0677">Repeat</keyword>
<evidence type="ECO:0000256" key="1">
    <source>
        <dbReference type="ARBA" id="ARBA00022737"/>
    </source>
</evidence>
<dbReference type="SMART" id="SM00028">
    <property type="entry name" value="TPR"/>
    <property type="match status" value="5"/>
</dbReference>
<gene>
    <name evidence="5" type="ORF">ACFOX3_03620</name>
</gene>
<evidence type="ECO:0000256" key="2">
    <source>
        <dbReference type="ARBA" id="ARBA00022803"/>
    </source>
</evidence>
<feature type="chain" id="PRO_5045141533" evidence="4">
    <location>
        <begin position="28"/>
        <end position="447"/>
    </location>
</feature>
<protein>
    <submittedName>
        <fullName evidence="5">Tetratricopeptide repeat protein</fullName>
    </submittedName>
</protein>
<dbReference type="PANTHER" id="PTHR45586">
    <property type="entry name" value="TPR REPEAT-CONTAINING PROTEIN PA4667"/>
    <property type="match status" value="1"/>
</dbReference>
<organism evidence="5 6">
    <name type="scientific">Simiduia curdlanivorans</name>
    <dbReference type="NCBI Taxonomy" id="1492769"/>
    <lineage>
        <taxon>Bacteria</taxon>
        <taxon>Pseudomonadati</taxon>
        <taxon>Pseudomonadota</taxon>
        <taxon>Gammaproteobacteria</taxon>
        <taxon>Cellvibrionales</taxon>
        <taxon>Cellvibrionaceae</taxon>
        <taxon>Simiduia</taxon>
    </lineage>
</organism>
<dbReference type="Gene3D" id="1.25.40.10">
    <property type="entry name" value="Tetratricopeptide repeat domain"/>
    <property type="match status" value="3"/>
</dbReference>
<dbReference type="InterPro" id="IPR011990">
    <property type="entry name" value="TPR-like_helical_dom_sf"/>
</dbReference>
<evidence type="ECO:0000256" key="3">
    <source>
        <dbReference type="PROSITE-ProRule" id="PRU00339"/>
    </source>
</evidence>
<sequence>MTIKTAVTRIVKSTLFAAPLLLAPALASVALDGTVLSGLVSSSVAYAQDDAKPQHKTRKTPALRENVYKKLAEVQVFADAGDWKAALKELDELKGDTAKWNGYELAQLWNYYGFVYYSLERYPDALKAYERVVSNPDDIPEGLETATLYTMAQLYFIQEDYRKAVDILTRWMAASPIVGADAYVLRGQAYYSLNDFNKALPDINWAVNDYEGKGKVPKENWFALQRAIYYEKGDNKTVIKILEKLVRHYPKASYWRQLAGMYGSVNREKDQLHASEAAYIMGAVTNEKELLNIAYLFLGEEAPYKAAKIIDKGIKDKRIEPTSKNLETLAVSWRLSQEIKKSLPEMEKAAAKSDTGDLYARLAGIYLDNDMYNKAIDAGEVALKRKGIKREDQLQIVLGMAFVSQKKYDSAIKAFEKAKEDKRSAKFALQWIEFAKSEKERERQLAL</sequence>
<evidence type="ECO:0000256" key="4">
    <source>
        <dbReference type="SAM" id="SignalP"/>
    </source>
</evidence>
<keyword evidence="6" id="KW-1185">Reference proteome</keyword>
<comment type="caution">
    <text evidence="5">The sequence shown here is derived from an EMBL/GenBank/DDBJ whole genome shotgun (WGS) entry which is preliminary data.</text>
</comment>
<evidence type="ECO:0000313" key="5">
    <source>
        <dbReference type="EMBL" id="MFC4361375.1"/>
    </source>
</evidence>
<dbReference type="InterPro" id="IPR051012">
    <property type="entry name" value="CellSynth/LPSAsmb/PSIAsmb"/>
</dbReference>
<dbReference type="Pfam" id="PF13181">
    <property type="entry name" value="TPR_8"/>
    <property type="match status" value="2"/>
</dbReference>
<dbReference type="EMBL" id="JBHSCX010000003">
    <property type="protein sequence ID" value="MFC4361375.1"/>
    <property type="molecule type" value="Genomic_DNA"/>
</dbReference>
<dbReference type="Pfam" id="PF13424">
    <property type="entry name" value="TPR_12"/>
    <property type="match status" value="1"/>
</dbReference>
<keyword evidence="4" id="KW-0732">Signal</keyword>
<name>A0ABV8V225_9GAMM</name>
<dbReference type="PANTHER" id="PTHR45586:SF1">
    <property type="entry name" value="LIPOPOLYSACCHARIDE ASSEMBLY PROTEIN B"/>
    <property type="match status" value="1"/>
</dbReference>
<accession>A0ABV8V225</accession>
<evidence type="ECO:0000313" key="6">
    <source>
        <dbReference type="Proteomes" id="UP001595840"/>
    </source>
</evidence>
<dbReference type="InterPro" id="IPR019734">
    <property type="entry name" value="TPR_rpt"/>
</dbReference>